<dbReference type="AlphaFoldDB" id="A0A2T5JAJ8"/>
<keyword evidence="1" id="KW-0472">Membrane</keyword>
<organism evidence="2 3">
    <name type="scientific">Mucilaginibacter yixingensis</name>
    <dbReference type="NCBI Taxonomy" id="1295612"/>
    <lineage>
        <taxon>Bacteria</taxon>
        <taxon>Pseudomonadati</taxon>
        <taxon>Bacteroidota</taxon>
        <taxon>Sphingobacteriia</taxon>
        <taxon>Sphingobacteriales</taxon>
        <taxon>Sphingobacteriaceae</taxon>
        <taxon>Mucilaginibacter</taxon>
    </lineage>
</organism>
<evidence type="ECO:0000313" key="3">
    <source>
        <dbReference type="Proteomes" id="UP000244168"/>
    </source>
</evidence>
<gene>
    <name evidence="2" type="ORF">C8P68_10361</name>
</gene>
<keyword evidence="3" id="KW-1185">Reference proteome</keyword>
<name>A0A2T5JAJ8_9SPHI</name>
<protein>
    <submittedName>
        <fullName evidence="2">Uncharacterized protein</fullName>
    </submittedName>
</protein>
<sequence length="49" mass="5953">MSILTEFLMFLRERKRYWLWPFVLVVLMLSLFLFLAQGTALSTFIYSLF</sequence>
<reference evidence="2 3" key="1">
    <citation type="submission" date="2018-04" db="EMBL/GenBank/DDBJ databases">
        <title>Genomic Encyclopedia of Archaeal and Bacterial Type Strains, Phase II (KMG-II): from individual species to whole genera.</title>
        <authorList>
            <person name="Goeker M."/>
        </authorList>
    </citation>
    <scope>NUCLEOTIDE SEQUENCE [LARGE SCALE GENOMIC DNA]</scope>
    <source>
        <strain evidence="2 3">DSM 26809</strain>
    </source>
</reference>
<proteinExistence type="predicted"/>
<dbReference type="InterPro" id="IPR046031">
    <property type="entry name" value="DUF5989"/>
</dbReference>
<dbReference type="Proteomes" id="UP000244168">
    <property type="component" value="Unassembled WGS sequence"/>
</dbReference>
<dbReference type="EMBL" id="QAOQ01000003">
    <property type="protein sequence ID" value="PTQ97902.1"/>
    <property type="molecule type" value="Genomic_DNA"/>
</dbReference>
<keyword evidence="1" id="KW-1133">Transmembrane helix</keyword>
<evidence type="ECO:0000256" key="1">
    <source>
        <dbReference type="SAM" id="Phobius"/>
    </source>
</evidence>
<feature type="transmembrane region" description="Helical" evidence="1">
    <location>
        <begin position="17"/>
        <end position="46"/>
    </location>
</feature>
<accession>A0A2T5JAJ8</accession>
<keyword evidence="1" id="KW-0812">Transmembrane</keyword>
<evidence type="ECO:0000313" key="2">
    <source>
        <dbReference type="EMBL" id="PTQ97902.1"/>
    </source>
</evidence>
<dbReference type="Pfam" id="PF19451">
    <property type="entry name" value="DUF5989"/>
    <property type="match status" value="1"/>
</dbReference>
<comment type="caution">
    <text evidence="2">The sequence shown here is derived from an EMBL/GenBank/DDBJ whole genome shotgun (WGS) entry which is preliminary data.</text>
</comment>
<dbReference type="RefSeq" id="WP_170113577.1">
    <property type="nucleotide sequence ID" value="NZ_CP160205.1"/>
</dbReference>